<evidence type="ECO:0000256" key="6">
    <source>
        <dbReference type="PIRSR" id="PIRSR601461-1"/>
    </source>
</evidence>
<dbReference type="Proteomes" id="UP000033483">
    <property type="component" value="Unassembled WGS sequence"/>
</dbReference>
<reference evidence="12 13" key="1">
    <citation type="submission" date="2015-03" db="EMBL/GenBank/DDBJ databases">
        <authorList>
            <person name="Radwan O."/>
            <person name="Al-Naeli F.A."/>
            <person name="Rendon G.A."/>
            <person name="Fields C."/>
        </authorList>
    </citation>
    <scope>NUCLEOTIDE SEQUENCE [LARGE SCALE GENOMIC DNA]</scope>
    <source>
        <strain evidence="12">CR-DP1</strain>
    </source>
</reference>
<evidence type="ECO:0000256" key="7">
    <source>
        <dbReference type="PIRSR" id="PIRSR601461-2"/>
    </source>
</evidence>
<name>A0A0F4Z9H8_9PEZI</name>
<keyword evidence="5 8" id="KW-0378">Hydrolase</keyword>
<feature type="chain" id="PRO_5002482579" description="Peptidase A1 domain-containing protein" evidence="10">
    <location>
        <begin position="20"/>
        <end position="492"/>
    </location>
</feature>
<dbReference type="PANTHER" id="PTHR47966">
    <property type="entry name" value="BETA-SITE APP-CLEAVING ENZYME, ISOFORM A-RELATED"/>
    <property type="match status" value="1"/>
</dbReference>
<evidence type="ECO:0000256" key="4">
    <source>
        <dbReference type="ARBA" id="ARBA00022750"/>
    </source>
</evidence>
<feature type="active site" evidence="6">
    <location>
        <position position="88"/>
    </location>
</feature>
<dbReference type="Pfam" id="PF00026">
    <property type="entry name" value="Asp"/>
    <property type="match status" value="1"/>
</dbReference>
<keyword evidence="2 8" id="KW-0645">Protease</keyword>
<feature type="signal peptide" evidence="10">
    <location>
        <begin position="1"/>
        <end position="19"/>
    </location>
</feature>
<evidence type="ECO:0000313" key="12">
    <source>
        <dbReference type="EMBL" id="KKA26791.1"/>
    </source>
</evidence>
<dbReference type="InterPro" id="IPR033121">
    <property type="entry name" value="PEPTIDASE_A1"/>
</dbReference>
<evidence type="ECO:0000256" key="9">
    <source>
        <dbReference type="SAM" id="MobiDB-lite"/>
    </source>
</evidence>
<proteinExistence type="inferred from homology"/>
<comment type="similarity">
    <text evidence="1 8">Belongs to the peptidase A1 family.</text>
</comment>
<feature type="disulfide bond" evidence="7">
    <location>
        <begin position="323"/>
        <end position="372"/>
    </location>
</feature>
<dbReference type="SUPFAM" id="SSF50630">
    <property type="entry name" value="Acid proteases"/>
    <property type="match status" value="1"/>
</dbReference>
<evidence type="ECO:0000256" key="2">
    <source>
        <dbReference type="ARBA" id="ARBA00022670"/>
    </source>
</evidence>
<dbReference type="EMBL" id="LAEV01001981">
    <property type="protein sequence ID" value="KKA26791.1"/>
    <property type="molecule type" value="Genomic_DNA"/>
</dbReference>
<evidence type="ECO:0000256" key="3">
    <source>
        <dbReference type="ARBA" id="ARBA00022729"/>
    </source>
</evidence>
<evidence type="ECO:0000256" key="10">
    <source>
        <dbReference type="SAM" id="SignalP"/>
    </source>
</evidence>
<evidence type="ECO:0000256" key="8">
    <source>
        <dbReference type="RuleBase" id="RU000454"/>
    </source>
</evidence>
<dbReference type="PROSITE" id="PS00141">
    <property type="entry name" value="ASP_PROTEASE"/>
    <property type="match status" value="1"/>
</dbReference>
<dbReference type="AlphaFoldDB" id="A0A0F4Z9H8"/>
<dbReference type="PRINTS" id="PR00792">
    <property type="entry name" value="PEPSIN"/>
</dbReference>
<dbReference type="Gene3D" id="2.40.70.10">
    <property type="entry name" value="Acid Proteases"/>
    <property type="match status" value="2"/>
</dbReference>
<dbReference type="InterPro" id="IPR033876">
    <property type="entry name" value="SAP-like"/>
</dbReference>
<dbReference type="CDD" id="cd05474">
    <property type="entry name" value="SAP_like"/>
    <property type="match status" value="1"/>
</dbReference>
<sequence length="492" mass="52215">MRISSSFLALLAATSPVLTASVPRASPKVLYSTIQRLPTTRPANSSSRHLFDRADDDTLDVSWTTDGSAYFTNITIGTPKQSFTVMIDTGSSDLWVPSARSDICLEGYCTSGEYVASNSSTYESSNVDEDFQITYGDNSYVNGVYFNDTLTIGSETLSTMTMGLGVSTDNNQGVMGIGLTALESDPSSYKNLPFALVNDDVIKTPAYSLWINDKEKEEGALLFGGVDSSKYSGELKRISIVPDADGNYVYLNVNLTSLDATSSSGNDTLTSSSFPVTVLLDSGTSLAYLPDDIVSQIWSEVGVLNETDITNVRVDAGTPLIPCSRSSNNGSFTFHFASSEGPAITVPMSELVVEIASEAKFISGEYKGKSACTFGIWSASDGSYILGDTFLRSAYVTYDLANLQIGMAQTVWDNSPSNIVEFSKYKATIPGSTFVESESGSSSSSSGNSSGLSAQSGFRSNGDDDSSGAHSTGFSPLNLPFALSIALIALVM</sequence>
<dbReference type="InterPro" id="IPR001969">
    <property type="entry name" value="Aspartic_peptidase_AS"/>
</dbReference>
<feature type="domain" description="Peptidase A1" evidence="11">
    <location>
        <begin position="70"/>
        <end position="408"/>
    </location>
</feature>
<dbReference type="OrthoDB" id="771136at2759"/>
<keyword evidence="4 8" id="KW-0064">Aspartyl protease</keyword>
<evidence type="ECO:0000313" key="13">
    <source>
        <dbReference type="Proteomes" id="UP000033483"/>
    </source>
</evidence>
<keyword evidence="3 10" id="KW-0732">Signal</keyword>
<dbReference type="InterPro" id="IPR001461">
    <property type="entry name" value="Aspartic_peptidase_A1"/>
</dbReference>
<evidence type="ECO:0000259" key="11">
    <source>
        <dbReference type="PROSITE" id="PS51767"/>
    </source>
</evidence>
<keyword evidence="13" id="KW-1185">Reference proteome</keyword>
<comment type="caution">
    <text evidence="12">The sequence shown here is derived from an EMBL/GenBank/DDBJ whole genome shotgun (WGS) entry which is preliminary data.</text>
</comment>
<organism evidence="12 13">
    <name type="scientific">Thielaviopsis punctulata</name>
    <dbReference type="NCBI Taxonomy" id="72032"/>
    <lineage>
        <taxon>Eukaryota</taxon>
        <taxon>Fungi</taxon>
        <taxon>Dikarya</taxon>
        <taxon>Ascomycota</taxon>
        <taxon>Pezizomycotina</taxon>
        <taxon>Sordariomycetes</taxon>
        <taxon>Hypocreomycetidae</taxon>
        <taxon>Microascales</taxon>
        <taxon>Ceratocystidaceae</taxon>
        <taxon>Thielaviopsis</taxon>
    </lineage>
</organism>
<feature type="active site" evidence="6">
    <location>
        <position position="281"/>
    </location>
</feature>
<dbReference type="GO" id="GO:0004190">
    <property type="term" value="F:aspartic-type endopeptidase activity"/>
    <property type="evidence" value="ECO:0007669"/>
    <property type="project" value="UniProtKB-KW"/>
</dbReference>
<accession>A0A0F4Z9H8</accession>
<dbReference type="InterPro" id="IPR021109">
    <property type="entry name" value="Peptidase_aspartic_dom_sf"/>
</dbReference>
<gene>
    <name evidence="12" type="ORF">TD95_003163</name>
</gene>
<dbReference type="PROSITE" id="PS51767">
    <property type="entry name" value="PEPTIDASE_A1"/>
    <property type="match status" value="1"/>
</dbReference>
<evidence type="ECO:0000256" key="1">
    <source>
        <dbReference type="ARBA" id="ARBA00007447"/>
    </source>
</evidence>
<evidence type="ECO:0000256" key="5">
    <source>
        <dbReference type="ARBA" id="ARBA00022801"/>
    </source>
</evidence>
<feature type="compositionally biased region" description="Low complexity" evidence="9">
    <location>
        <begin position="437"/>
        <end position="457"/>
    </location>
</feature>
<dbReference type="GO" id="GO:0006508">
    <property type="term" value="P:proteolysis"/>
    <property type="evidence" value="ECO:0007669"/>
    <property type="project" value="UniProtKB-KW"/>
</dbReference>
<feature type="region of interest" description="Disordered" evidence="9">
    <location>
        <begin position="437"/>
        <end position="470"/>
    </location>
</feature>
<protein>
    <recommendedName>
        <fullName evidence="11">Peptidase A1 domain-containing protein</fullName>
    </recommendedName>
</protein>
<keyword evidence="7" id="KW-1015">Disulfide bond</keyword>
<dbReference type="PANTHER" id="PTHR47966:SF65">
    <property type="entry name" value="ASPARTIC-TYPE ENDOPEPTIDASE"/>
    <property type="match status" value="1"/>
</dbReference>